<dbReference type="Proteomes" id="UP000196027">
    <property type="component" value="Chromosome"/>
</dbReference>
<comment type="similarity">
    <text evidence="4">In the C-terminal section; belongs to the transpeptidase family.</text>
</comment>
<evidence type="ECO:0000256" key="7">
    <source>
        <dbReference type="ARBA" id="ARBA00022670"/>
    </source>
</evidence>
<dbReference type="Pfam" id="PF00905">
    <property type="entry name" value="Transpeptidase"/>
    <property type="match status" value="1"/>
</dbReference>
<dbReference type="GO" id="GO:0006508">
    <property type="term" value="P:proteolysis"/>
    <property type="evidence" value="ECO:0007669"/>
    <property type="project" value="UniProtKB-KW"/>
</dbReference>
<evidence type="ECO:0000256" key="4">
    <source>
        <dbReference type="ARBA" id="ARBA00007090"/>
    </source>
</evidence>
<comment type="similarity">
    <text evidence="5">In the N-terminal section; belongs to the glycosyltransferase 51 family.</text>
</comment>
<feature type="domain" description="Glycosyl transferase family 51" evidence="22">
    <location>
        <begin position="50"/>
        <end position="224"/>
    </location>
</feature>
<keyword evidence="17" id="KW-0961">Cell wall biogenesis/degradation</keyword>
<dbReference type="FunFam" id="1.10.3810.10:FF:000003">
    <property type="entry name" value="Penicillin-binding protein 1a"/>
    <property type="match status" value="1"/>
</dbReference>
<evidence type="ECO:0000256" key="1">
    <source>
        <dbReference type="ARBA" id="ARBA00002624"/>
    </source>
</evidence>
<accession>A0A1Y0ICA5</accession>
<keyword evidence="13" id="KW-0573">Peptidoglycan synthesis</keyword>
<keyword evidence="16" id="KW-0511">Multifunctional enzyme</keyword>
<dbReference type="EC" id="2.4.99.28" evidence="18"/>
<dbReference type="AlphaFoldDB" id="A0A1Y0ICA5"/>
<dbReference type="InterPro" id="IPR001460">
    <property type="entry name" value="PCN-bd_Tpept"/>
</dbReference>
<keyword evidence="11" id="KW-0378">Hydrolase</keyword>
<dbReference type="GO" id="GO:0008658">
    <property type="term" value="F:penicillin binding"/>
    <property type="evidence" value="ECO:0007669"/>
    <property type="project" value="InterPro"/>
</dbReference>
<keyword evidence="24" id="KW-1185">Reference proteome</keyword>
<evidence type="ECO:0000256" key="2">
    <source>
        <dbReference type="ARBA" id="ARBA00004370"/>
    </source>
</evidence>
<evidence type="ECO:0000313" key="24">
    <source>
        <dbReference type="Proteomes" id="UP000196027"/>
    </source>
</evidence>
<keyword evidence="12" id="KW-0133">Cell shape</keyword>
<keyword evidence="6" id="KW-0121">Carboxypeptidase</keyword>
<keyword evidence="10" id="KW-0812">Transmembrane</keyword>
<protein>
    <recommendedName>
        <fullName evidence="18">peptidoglycan glycosyltransferase</fullName>
        <ecNumber evidence="18">2.4.99.28</ecNumber>
    </recommendedName>
</protein>
<dbReference type="UniPathway" id="UPA00219"/>
<comment type="pathway">
    <text evidence="3">Cell wall biogenesis; peptidoglycan biosynthesis.</text>
</comment>
<evidence type="ECO:0000256" key="9">
    <source>
        <dbReference type="ARBA" id="ARBA00022679"/>
    </source>
</evidence>
<dbReference type="KEGG" id="ome:OLMES_3748"/>
<evidence type="ECO:0000256" key="15">
    <source>
        <dbReference type="ARBA" id="ARBA00023136"/>
    </source>
</evidence>
<dbReference type="GO" id="GO:0009252">
    <property type="term" value="P:peptidoglycan biosynthetic process"/>
    <property type="evidence" value="ECO:0007669"/>
    <property type="project" value="UniProtKB-UniPathway"/>
</dbReference>
<dbReference type="Gene3D" id="1.10.3810.10">
    <property type="entry name" value="Biosynthetic peptidoglycan transglycosylase-like"/>
    <property type="match status" value="1"/>
</dbReference>
<dbReference type="InterPro" id="IPR036950">
    <property type="entry name" value="PBP_transglycosylase"/>
</dbReference>
<evidence type="ECO:0000256" key="16">
    <source>
        <dbReference type="ARBA" id="ARBA00023268"/>
    </source>
</evidence>
<evidence type="ECO:0000259" key="21">
    <source>
        <dbReference type="Pfam" id="PF00905"/>
    </source>
</evidence>
<dbReference type="GO" id="GO:0008955">
    <property type="term" value="F:peptidoglycan glycosyltransferase activity"/>
    <property type="evidence" value="ECO:0007669"/>
    <property type="project" value="UniProtKB-EC"/>
</dbReference>
<evidence type="ECO:0000313" key="23">
    <source>
        <dbReference type="EMBL" id="ARU57769.1"/>
    </source>
</evidence>
<dbReference type="NCBIfam" id="TIGR02074">
    <property type="entry name" value="PBP_1a_fam"/>
    <property type="match status" value="1"/>
</dbReference>
<dbReference type="InterPro" id="IPR023346">
    <property type="entry name" value="Lysozyme-like_dom_sf"/>
</dbReference>
<dbReference type="GO" id="GO:0004180">
    <property type="term" value="F:carboxypeptidase activity"/>
    <property type="evidence" value="ECO:0007669"/>
    <property type="project" value="UniProtKB-KW"/>
</dbReference>
<evidence type="ECO:0000256" key="12">
    <source>
        <dbReference type="ARBA" id="ARBA00022960"/>
    </source>
</evidence>
<evidence type="ECO:0000256" key="10">
    <source>
        <dbReference type="ARBA" id="ARBA00022692"/>
    </source>
</evidence>
<dbReference type="Gene3D" id="3.40.710.10">
    <property type="entry name" value="DD-peptidase/beta-lactamase superfamily"/>
    <property type="match status" value="1"/>
</dbReference>
<dbReference type="InterPro" id="IPR001264">
    <property type="entry name" value="Glyco_trans_51"/>
</dbReference>
<proteinExistence type="inferred from homology"/>
<evidence type="ECO:0000256" key="11">
    <source>
        <dbReference type="ARBA" id="ARBA00022801"/>
    </source>
</evidence>
<dbReference type="SUPFAM" id="SSF53955">
    <property type="entry name" value="Lysozyme-like"/>
    <property type="match status" value="1"/>
</dbReference>
<evidence type="ECO:0000256" key="20">
    <source>
        <dbReference type="ARBA" id="ARBA00060592"/>
    </source>
</evidence>
<dbReference type="EMBL" id="CP021425">
    <property type="protein sequence ID" value="ARU57769.1"/>
    <property type="molecule type" value="Genomic_DNA"/>
</dbReference>
<dbReference type="GO" id="GO:0030288">
    <property type="term" value="C:outer membrane-bounded periplasmic space"/>
    <property type="evidence" value="ECO:0007669"/>
    <property type="project" value="TreeGrafter"/>
</dbReference>
<dbReference type="GO" id="GO:0008360">
    <property type="term" value="P:regulation of cell shape"/>
    <property type="evidence" value="ECO:0007669"/>
    <property type="project" value="UniProtKB-KW"/>
</dbReference>
<dbReference type="SUPFAM" id="SSF56601">
    <property type="entry name" value="beta-lactamase/transpeptidase-like"/>
    <property type="match status" value="1"/>
</dbReference>
<keyword evidence="15" id="KW-0472">Membrane</keyword>
<dbReference type="PANTHER" id="PTHR32282:SF27">
    <property type="entry name" value="PENICILLIN-BINDING PROTEIN 1A"/>
    <property type="match status" value="1"/>
</dbReference>
<evidence type="ECO:0000256" key="13">
    <source>
        <dbReference type="ARBA" id="ARBA00022984"/>
    </source>
</evidence>
<dbReference type="PANTHER" id="PTHR32282">
    <property type="entry name" value="BINDING PROTEIN TRANSPEPTIDASE, PUTATIVE-RELATED"/>
    <property type="match status" value="1"/>
</dbReference>
<gene>
    <name evidence="23" type="ORF">OLMES_3748</name>
</gene>
<keyword evidence="8" id="KW-0328">Glycosyltransferase</keyword>
<evidence type="ECO:0000256" key="19">
    <source>
        <dbReference type="ARBA" id="ARBA00049902"/>
    </source>
</evidence>
<keyword evidence="14" id="KW-1133">Transmembrane helix</keyword>
<evidence type="ECO:0000259" key="22">
    <source>
        <dbReference type="Pfam" id="PF00912"/>
    </source>
</evidence>
<comment type="subcellular location">
    <subcellularLocation>
        <location evidence="2">Membrane</location>
    </subcellularLocation>
</comment>
<dbReference type="Pfam" id="PF00912">
    <property type="entry name" value="Transgly"/>
    <property type="match status" value="1"/>
</dbReference>
<organism evidence="23 24">
    <name type="scientific">Oleiphilus messinensis</name>
    <dbReference type="NCBI Taxonomy" id="141451"/>
    <lineage>
        <taxon>Bacteria</taxon>
        <taxon>Pseudomonadati</taxon>
        <taxon>Pseudomonadota</taxon>
        <taxon>Gammaproteobacteria</taxon>
        <taxon>Oceanospirillales</taxon>
        <taxon>Oleiphilaceae</taxon>
        <taxon>Oleiphilus</taxon>
    </lineage>
</organism>
<evidence type="ECO:0000256" key="14">
    <source>
        <dbReference type="ARBA" id="ARBA00022989"/>
    </source>
</evidence>
<dbReference type="GO" id="GO:0016020">
    <property type="term" value="C:membrane"/>
    <property type="evidence" value="ECO:0007669"/>
    <property type="project" value="UniProtKB-SubCell"/>
</dbReference>
<evidence type="ECO:0000256" key="18">
    <source>
        <dbReference type="ARBA" id="ARBA00044770"/>
    </source>
</evidence>
<evidence type="ECO:0000256" key="3">
    <source>
        <dbReference type="ARBA" id="ARBA00004752"/>
    </source>
</evidence>
<reference evidence="23 24" key="1">
    <citation type="submission" date="2017-05" db="EMBL/GenBank/DDBJ databases">
        <title>Genomic insights into alkan degradation activity of Oleiphilus messinensis.</title>
        <authorList>
            <person name="Kozyavkin S.A."/>
            <person name="Slesarev A.I."/>
            <person name="Golyshin P.N."/>
            <person name="Korzhenkov A."/>
            <person name="Golyshina O.N."/>
            <person name="Toshchakov S.V."/>
        </authorList>
    </citation>
    <scope>NUCLEOTIDE SEQUENCE [LARGE SCALE GENOMIC DNA]</scope>
    <source>
        <strain evidence="23 24">ME102</strain>
    </source>
</reference>
<comment type="pathway">
    <text evidence="20">Glycan biosynthesis.</text>
</comment>
<evidence type="ECO:0000256" key="8">
    <source>
        <dbReference type="ARBA" id="ARBA00022676"/>
    </source>
</evidence>
<feature type="domain" description="Penicillin-binding protein transpeptidase" evidence="21">
    <location>
        <begin position="329"/>
        <end position="564"/>
    </location>
</feature>
<name>A0A1Y0ICA5_9GAMM</name>
<dbReference type="InterPro" id="IPR012338">
    <property type="entry name" value="Beta-lactam/transpept-like"/>
</dbReference>
<dbReference type="InterPro" id="IPR050396">
    <property type="entry name" value="Glycosyltr_51/Transpeptidase"/>
</dbReference>
<dbReference type="GO" id="GO:0071555">
    <property type="term" value="P:cell wall organization"/>
    <property type="evidence" value="ECO:0007669"/>
    <property type="project" value="UniProtKB-KW"/>
</dbReference>
<evidence type="ECO:0000256" key="6">
    <source>
        <dbReference type="ARBA" id="ARBA00022645"/>
    </source>
</evidence>
<evidence type="ECO:0000256" key="5">
    <source>
        <dbReference type="ARBA" id="ARBA00007739"/>
    </source>
</evidence>
<keyword evidence="9" id="KW-0808">Transferase</keyword>
<evidence type="ECO:0000256" key="17">
    <source>
        <dbReference type="ARBA" id="ARBA00023316"/>
    </source>
</evidence>
<keyword evidence="7" id="KW-0645">Protease</keyword>
<comment type="function">
    <text evidence="1">Cell wall formation. Synthesis of cross-linked peptidoglycan from the lipid intermediates. The enzyme has a penicillin-insensitive transglycosylase N-terminal domain (formation of linear glycan strands) and a penicillin-sensitive transpeptidase C-terminal domain (cross-linking of the peptide subunits).</text>
</comment>
<sequence>MGKYALWLSLVASLSLLLGLFLILPGDLPKAERIANIQLQTPLRILSEDGKLIAEYGEKRRIPVLFEDVPDAQVQAFLAAEDSRFYNHPGVDFKGLARGVVQLLTTGRIRSGGSTITMQVAKNYFLSPERTIKRKLTEIFLAIQIEQELTKSEILELYFNKIYLGHRAYGIAAAAQVYYGKSISELTLAEQAMLAGLPKAPSKYNPLSDPERALIRRNWILDRMALLGYISAEEISLAKEQPITARYYGQRSELNAPYVADMAREEMLARYGEGTYTDGYEITVTVNSELQRAATSALRNGLEAYDKRHGFSGAESKTDPDKAVPEVQGALVSLDVHSGAIRALQGGYDFHHSKFNRATKARRQPGSTFKPFIYLAGLEKGLTAASRMNDAPVVFDNGTGGWRPQNSGGRYKGAIPLRQALYESRNMVSIRLLDHIGLSYAEEFLGRFGFDVSAQDRNLALALGSAALTPLQVVKGYGMLANGGYDLEPYLIEQVKQNGRLIYQRADTPRSEPVVDPRSVFILQSMLKDVIQKGTGRRARVLGRQDLAGKTGTTNDQHDAWFSGFNGNLATSVWVGFDEPKTLGKYEFGGRAALPVWIDYMGRALQNETEFDMPMPEGVVTSRISLETGLPTLDPSNSYFEFFRAEHAPRLDQLVNSKRVNDLEEMMLF</sequence>
<comment type="catalytic activity">
    <reaction evidence="19">
        <text>[GlcNAc-(1-&gt;4)-Mur2Ac(oyl-L-Ala-gamma-D-Glu-L-Lys-D-Ala-D-Ala)](n)-di-trans,octa-cis-undecaprenyl diphosphate + beta-D-GlcNAc-(1-&gt;4)-Mur2Ac(oyl-L-Ala-gamma-D-Glu-L-Lys-D-Ala-D-Ala)-di-trans,octa-cis-undecaprenyl diphosphate = [GlcNAc-(1-&gt;4)-Mur2Ac(oyl-L-Ala-gamma-D-Glu-L-Lys-D-Ala-D-Ala)](n+1)-di-trans,octa-cis-undecaprenyl diphosphate + di-trans,octa-cis-undecaprenyl diphosphate + H(+)</text>
        <dbReference type="Rhea" id="RHEA:23708"/>
        <dbReference type="Rhea" id="RHEA-COMP:9602"/>
        <dbReference type="Rhea" id="RHEA-COMP:9603"/>
        <dbReference type="ChEBI" id="CHEBI:15378"/>
        <dbReference type="ChEBI" id="CHEBI:58405"/>
        <dbReference type="ChEBI" id="CHEBI:60033"/>
        <dbReference type="ChEBI" id="CHEBI:78435"/>
        <dbReference type="EC" id="2.4.99.28"/>
    </reaction>
</comment>